<accession>A0ACC3NUI4</accession>
<name>A0ACC3NUI4_9PEZI</name>
<proteinExistence type="predicted"/>
<dbReference type="EMBL" id="JAUTXU010000009">
    <property type="protein sequence ID" value="KAK3723451.1"/>
    <property type="molecule type" value="Genomic_DNA"/>
</dbReference>
<dbReference type="Proteomes" id="UP001281147">
    <property type="component" value="Unassembled WGS sequence"/>
</dbReference>
<protein>
    <submittedName>
        <fullName evidence="1">Uncharacterized protein</fullName>
    </submittedName>
</protein>
<sequence>MKRLTWAVLAAVNAIVPAPAAAQDTCPPIIVITDYYTSTVFASPPPTGDVADTGDATTVTRTHTNTVTVAGSQEPTPGSLSFAGTSGVGQPTDDVTSSTTSSVAARPSDSGSSEPRVIVVVTSTIPNTAIETIGLEDADSLAVRGTSLPPPTLVQDTDLTMAGSLQATGSLRKGLLVLVDSIIATCPGATLVTTTSIATVTAALNPTSSSYAATSTSTSSSSPSYSSNSATVSSIDRSKSKTVSSSIPLTPLVTTSTTSSRSITDVISLSPIPGNSSSTTSSYRHGTKSGKSRHESSRLSSGSAPSSIATFDSTSSLGLGGNFTSSSAGSPMNATTRTTEHQSKKSRTLTTRFISLKTSTVLSRHTTRLPRPAGTATAPGAESTINSSHGRNLTNSTASGSVITRTNQGTTSLSSPFPLVTPIAGGNSSLLPPFNLSTVFTPTSACSEFPCAFDIPPSSLAIPSVVSLPVFTTTVCQDICGFPWATTISTQLPNSTVSILSFFPALVTVANDQSPITAPPLLGPGSTNIMVPSPWSECPPKHSTFAEDGKCGSKNGYRCPEPQCCGPHGKCSVARVTIIAEKAASSVMEGVFEACAAPAEEDDDDDHSIPVIIWWGGGFGFGFGIRFRWPKSPGCPWWKKILDLCDTDPGGCWGSDCPPDEGTRLHGEVGELCDDDLEECEPPNFPRSTSTSTGDCETTYSATDKAYYCSIGTPPQLATDCTKTVSHTRARCTPVQASKTTIWDKSRTGQKSSTEEVSLTGKKSSKGEESLKGKKSSTREKSSSGETSSKGEKSLKEEKSITDDELSTAGGSSRGDRSLTGSRSLAVPQVAL</sequence>
<comment type="caution">
    <text evidence="1">The sequence shown here is derived from an EMBL/GenBank/DDBJ whole genome shotgun (WGS) entry which is preliminary data.</text>
</comment>
<keyword evidence="2" id="KW-1185">Reference proteome</keyword>
<evidence type="ECO:0000313" key="1">
    <source>
        <dbReference type="EMBL" id="KAK3723451.1"/>
    </source>
</evidence>
<organism evidence="1 2">
    <name type="scientific">Vermiconidia calcicola</name>
    <dbReference type="NCBI Taxonomy" id="1690605"/>
    <lineage>
        <taxon>Eukaryota</taxon>
        <taxon>Fungi</taxon>
        <taxon>Dikarya</taxon>
        <taxon>Ascomycota</taxon>
        <taxon>Pezizomycotina</taxon>
        <taxon>Dothideomycetes</taxon>
        <taxon>Dothideomycetidae</taxon>
        <taxon>Mycosphaerellales</taxon>
        <taxon>Extremaceae</taxon>
        <taxon>Vermiconidia</taxon>
    </lineage>
</organism>
<evidence type="ECO:0000313" key="2">
    <source>
        <dbReference type="Proteomes" id="UP001281147"/>
    </source>
</evidence>
<gene>
    <name evidence="1" type="ORF">LTR37_001703</name>
</gene>
<reference evidence="1" key="1">
    <citation type="submission" date="2023-07" db="EMBL/GenBank/DDBJ databases">
        <title>Black Yeasts Isolated from many extreme environments.</title>
        <authorList>
            <person name="Coleine C."/>
            <person name="Stajich J.E."/>
            <person name="Selbmann L."/>
        </authorList>
    </citation>
    <scope>NUCLEOTIDE SEQUENCE</scope>
    <source>
        <strain evidence="1">CCFEE 5714</strain>
    </source>
</reference>